<dbReference type="AlphaFoldDB" id="A0A839TFU3"/>
<feature type="chain" id="PRO_5032306637" description="Outer membrane protein beta-barrel domain-containing protein" evidence="2">
    <location>
        <begin position="24"/>
        <end position="191"/>
    </location>
</feature>
<dbReference type="InterPro" id="IPR011250">
    <property type="entry name" value="OMP/PagP_B-barrel"/>
</dbReference>
<comment type="caution">
    <text evidence="4">The sequence shown here is derived from an EMBL/GenBank/DDBJ whole genome shotgun (WGS) entry which is preliminary data.</text>
</comment>
<dbReference type="Gene3D" id="2.40.160.20">
    <property type="match status" value="1"/>
</dbReference>
<evidence type="ECO:0000259" key="3">
    <source>
        <dbReference type="Pfam" id="PF13505"/>
    </source>
</evidence>
<name>A0A839TFU3_9GAMM</name>
<feature type="domain" description="Outer membrane protein beta-barrel" evidence="3">
    <location>
        <begin position="15"/>
        <end position="191"/>
    </location>
</feature>
<dbReference type="EMBL" id="JACHXL010000002">
    <property type="protein sequence ID" value="MBB3106433.1"/>
    <property type="molecule type" value="Genomic_DNA"/>
</dbReference>
<proteinExistence type="predicted"/>
<gene>
    <name evidence="4" type="ORF">FHS24_000934</name>
</gene>
<dbReference type="Pfam" id="PF13505">
    <property type="entry name" value="OMP_b-brl"/>
    <property type="match status" value="1"/>
</dbReference>
<dbReference type="Proteomes" id="UP000588111">
    <property type="component" value="Unassembled WGS sequence"/>
</dbReference>
<feature type="signal peptide" evidence="2">
    <location>
        <begin position="1"/>
        <end position="23"/>
    </location>
</feature>
<reference evidence="4 5" key="1">
    <citation type="submission" date="2020-08" db="EMBL/GenBank/DDBJ databases">
        <title>Genomic Encyclopedia of Type Strains, Phase III (KMG-III): the genomes of soil and plant-associated and newly described type strains.</title>
        <authorList>
            <person name="Whitman W."/>
        </authorList>
    </citation>
    <scope>NUCLEOTIDE SEQUENCE [LARGE SCALE GENOMIC DNA]</scope>
    <source>
        <strain evidence="4 5">CECT 5885</strain>
    </source>
</reference>
<evidence type="ECO:0000256" key="2">
    <source>
        <dbReference type="SAM" id="SignalP"/>
    </source>
</evidence>
<dbReference type="InterPro" id="IPR027385">
    <property type="entry name" value="Beta-barrel_OMP"/>
</dbReference>
<dbReference type="RefSeq" id="WP_183619230.1">
    <property type="nucleotide sequence ID" value="NZ_CAJHAH010000001.1"/>
</dbReference>
<evidence type="ECO:0000313" key="4">
    <source>
        <dbReference type="EMBL" id="MBB3106433.1"/>
    </source>
</evidence>
<sequence length="191" mass="20664">MNTLQKALLALSVGSLMSVSAQAALNYAGQPYAGVKIGQYSPDEAEDDAVSYGVYGGYKFTPEFGIEAEYLTTSDTDAYEDRFEKSEYSADVYGVYGTYDYTFPSTALYVKGRLGIAKNKIDVDYTDKILPSDSDSASFSDTGVAGSLGIGYNLSPMASIEALYNIYPTIDWDGDEDIDANGFTLGAHFKF</sequence>
<protein>
    <recommendedName>
        <fullName evidence="3">Outer membrane protein beta-barrel domain-containing protein</fullName>
    </recommendedName>
</protein>
<evidence type="ECO:0000313" key="5">
    <source>
        <dbReference type="Proteomes" id="UP000588111"/>
    </source>
</evidence>
<evidence type="ECO:0000256" key="1">
    <source>
        <dbReference type="ARBA" id="ARBA00022729"/>
    </source>
</evidence>
<dbReference type="SUPFAM" id="SSF56925">
    <property type="entry name" value="OMPA-like"/>
    <property type="match status" value="1"/>
</dbReference>
<accession>A0A839TFU3</accession>
<keyword evidence="5" id="KW-1185">Reference proteome</keyword>
<keyword evidence="1 2" id="KW-0732">Signal</keyword>
<organism evidence="4 5">
    <name type="scientific">Psychrobacter luti</name>
    <dbReference type="NCBI Taxonomy" id="198481"/>
    <lineage>
        <taxon>Bacteria</taxon>
        <taxon>Pseudomonadati</taxon>
        <taxon>Pseudomonadota</taxon>
        <taxon>Gammaproteobacteria</taxon>
        <taxon>Moraxellales</taxon>
        <taxon>Moraxellaceae</taxon>
        <taxon>Psychrobacter</taxon>
    </lineage>
</organism>